<dbReference type="NCBIfam" id="NF002342">
    <property type="entry name" value="PRK01305.1-3"/>
    <property type="match status" value="1"/>
</dbReference>
<dbReference type="GO" id="GO:0004057">
    <property type="term" value="F:arginyl-tRNA--protein transferase activity"/>
    <property type="evidence" value="ECO:0007669"/>
    <property type="project" value="UniProtKB-EC"/>
</dbReference>
<dbReference type="InterPro" id="IPR007472">
    <property type="entry name" value="N-end_Aminoacyl_Trfase_C"/>
</dbReference>
<comment type="caution">
    <text evidence="7">The sequence shown here is derived from an EMBL/GenBank/DDBJ whole genome shotgun (WGS) entry which is preliminary data.</text>
</comment>
<dbReference type="SUPFAM" id="SSF55729">
    <property type="entry name" value="Acyl-CoA N-acyltransferases (Nat)"/>
    <property type="match status" value="1"/>
</dbReference>
<dbReference type="InterPro" id="IPR007471">
    <property type="entry name" value="N-end_Aminoacyl_Trfase_N"/>
</dbReference>
<keyword evidence="3 4" id="KW-0012">Acyltransferase</keyword>
<keyword evidence="8" id="KW-1185">Reference proteome</keyword>
<dbReference type="InterPro" id="IPR017138">
    <property type="entry name" value="Asp_Glu_LeuTrfase"/>
</dbReference>
<keyword evidence="2 4" id="KW-0808">Transferase</keyword>
<keyword evidence="1 4" id="KW-0963">Cytoplasm</keyword>
<evidence type="ECO:0000256" key="2">
    <source>
        <dbReference type="ARBA" id="ARBA00022679"/>
    </source>
</evidence>
<feature type="domain" description="N-end rule aminoacyl transferase C-terminal" evidence="6">
    <location>
        <begin position="103"/>
        <end position="224"/>
    </location>
</feature>
<feature type="domain" description="N-end aminoacyl transferase N-terminal" evidence="5">
    <location>
        <begin position="14"/>
        <end position="84"/>
    </location>
</feature>
<dbReference type="NCBIfam" id="NF002346">
    <property type="entry name" value="PRK01305.2-3"/>
    <property type="match status" value="1"/>
</dbReference>
<reference evidence="8" key="1">
    <citation type="journal article" date="2019" name="Int. J. Syst. Evol. Microbiol.">
        <title>The Global Catalogue of Microorganisms (GCM) 10K type strain sequencing project: providing services to taxonomists for standard genome sequencing and annotation.</title>
        <authorList>
            <consortium name="The Broad Institute Genomics Platform"/>
            <consortium name="The Broad Institute Genome Sequencing Center for Infectious Disease"/>
            <person name="Wu L."/>
            <person name="Ma J."/>
        </authorList>
    </citation>
    <scope>NUCLEOTIDE SEQUENCE [LARGE SCALE GENOMIC DNA]</scope>
    <source>
        <strain evidence="8">CCUG 54939</strain>
    </source>
</reference>
<dbReference type="NCBIfam" id="NF002341">
    <property type="entry name" value="PRK01305.1-1"/>
    <property type="match status" value="1"/>
</dbReference>
<sequence>MTGIALKIGLTPEHACSYLPDEQERLMVLLEDKYRSPEGYEALLNAGFRRSGNDLYRPHCQACNACQSLRLDVTRFEPSSSQKRIRQRNRALHITLSSQDKPEYYDLFARYIHERHHDGSMYPATRGQYDHFLLCDWMNPYFIEFHRQQQLVAVAVTDPLPQSLSAMYTFFDPAHADLSLGTFAILTQIELARRMNRHWLYLGYQVDGCRKMKYKTHFHPYELLIGHEWKSEHSCEE</sequence>
<dbReference type="InterPro" id="IPR030700">
    <property type="entry name" value="N-end_Aminoacyl_Trfase"/>
</dbReference>
<name>A0ABV8CNJ0_9GAMM</name>
<gene>
    <name evidence="4" type="primary">bpt</name>
    <name evidence="7" type="ORF">ACFOSS_09310</name>
</gene>
<comment type="function">
    <text evidence="4">Functions in the N-end rule pathway of protein degradation where it conjugates Leu from its aminoacyl-tRNA to the N-termini of proteins containing an N-terminal aspartate or glutamate.</text>
</comment>
<dbReference type="RefSeq" id="WP_377152059.1">
    <property type="nucleotide sequence ID" value="NZ_JBHSAF010000010.1"/>
</dbReference>
<evidence type="ECO:0000259" key="6">
    <source>
        <dbReference type="Pfam" id="PF04377"/>
    </source>
</evidence>
<evidence type="ECO:0000313" key="7">
    <source>
        <dbReference type="EMBL" id="MFC3913664.1"/>
    </source>
</evidence>
<protein>
    <recommendedName>
        <fullName evidence="4">Aspartate/glutamate leucyltransferase</fullName>
        <ecNumber evidence="4">2.3.2.29</ecNumber>
    </recommendedName>
</protein>
<proteinExistence type="inferred from homology"/>
<accession>A0ABV8CNJ0</accession>
<dbReference type="EMBL" id="JBHSAF010000010">
    <property type="protein sequence ID" value="MFC3913664.1"/>
    <property type="molecule type" value="Genomic_DNA"/>
</dbReference>
<comment type="subcellular location">
    <subcellularLocation>
        <location evidence="4">Cytoplasm</location>
    </subcellularLocation>
</comment>
<evidence type="ECO:0000259" key="5">
    <source>
        <dbReference type="Pfam" id="PF04376"/>
    </source>
</evidence>
<evidence type="ECO:0000256" key="4">
    <source>
        <dbReference type="HAMAP-Rule" id="MF_00689"/>
    </source>
</evidence>
<dbReference type="InterPro" id="IPR016181">
    <property type="entry name" value="Acyl_CoA_acyltransferase"/>
</dbReference>
<evidence type="ECO:0000313" key="8">
    <source>
        <dbReference type="Proteomes" id="UP001595692"/>
    </source>
</evidence>
<dbReference type="EC" id="2.3.2.29" evidence="4"/>
<dbReference type="HAMAP" id="MF_00689">
    <property type="entry name" value="Bpt"/>
    <property type="match status" value="1"/>
</dbReference>
<dbReference type="PANTHER" id="PTHR21367">
    <property type="entry name" value="ARGININE-TRNA-PROTEIN TRANSFERASE 1"/>
    <property type="match status" value="1"/>
</dbReference>
<comment type="catalytic activity">
    <reaction evidence="4">
        <text>N-terminal L-glutamyl-[protein] + L-leucyl-tRNA(Leu) = N-terminal L-leucyl-L-glutamyl-[protein] + tRNA(Leu) + H(+)</text>
        <dbReference type="Rhea" id="RHEA:50412"/>
        <dbReference type="Rhea" id="RHEA-COMP:9613"/>
        <dbReference type="Rhea" id="RHEA-COMP:9622"/>
        <dbReference type="Rhea" id="RHEA-COMP:12664"/>
        <dbReference type="Rhea" id="RHEA-COMP:12668"/>
        <dbReference type="ChEBI" id="CHEBI:15378"/>
        <dbReference type="ChEBI" id="CHEBI:64721"/>
        <dbReference type="ChEBI" id="CHEBI:78442"/>
        <dbReference type="ChEBI" id="CHEBI:78494"/>
        <dbReference type="ChEBI" id="CHEBI:133041"/>
        <dbReference type="EC" id="2.3.2.29"/>
    </reaction>
</comment>
<dbReference type="PIRSF" id="PIRSF037208">
    <property type="entry name" value="ATE_pro_prd"/>
    <property type="match status" value="1"/>
</dbReference>
<dbReference type="NCBIfam" id="NF002345">
    <property type="entry name" value="PRK01305.2-2"/>
    <property type="match status" value="1"/>
</dbReference>
<evidence type="ECO:0000256" key="3">
    <source>
        <dbReference type="ARBA" id="ARBA00023315"/>
    </source>
</evidence>
<dbReference type="PANTHER" id="PTHR21367:SF1">
    <property type="entry name" value="ARGINYL-TRNA--PROTEIN TRANSFERASE 1"/>
    <property type="match status" value="1"/>
</dbReference>
<evidence type="ECO:0000256" key="1">
    <source>
        <dbReference type="ARBA" id="ARBA00022490"/>
    </source>
</evidence>
<organism evidence="7 8">
    <name type="scientific">Pseudaeromonas sharmana</name>
    <dbReference type="NCBI Taxonomy" id="328412"/>
    <lineage>
        <taxon>Bacteria</taxon>
        <taxon>Pseudomonadati</taxon>
        <taxon>Pseudomonadota</taxon>
        <taxon>Gammaproteobacteria</taxon>
        <taxon>Aeromonadales</taxon>
        <taxon>Aeromonadaceae</taxon>
        <taxon>Pseudaeromonas</taxon>
    </lineage>
</organism>
<comment type="similarity">
    <text evidence="4">Belongs to the R-transferase family. Bpt subfamily.</text>
</comment>
<dbReference type="Proteomes" id="UP001595692">
    <property type="component" value="Unassembled WGS sequence"/>
</dbReference>
<dbReference type="Pfam" id="PF04376">
    <property type="entry name" value="ATE_N"/>
    <property type="match status" value="1"/>
</dbReference>
<dbReference type="Pfam" id="PF04377">
    <property type="entry name" value="ATE_C"/>
    <property type="match status" value="1"/>
</dbReference>
<comment type="catalytic activity">
    <reaction evidence="4">
        <text>N-terminal L-aspartyl-[protein] + L-leucyl-tRNA(Leu) = N-terminal L-leucyl-L-aspartyl-[protein] + tRNA(Leu) + H(+)</text>
        <dbReference type="Rhea" id="RHEA:50420"/>
        <dbReference type="Rhea" id="RHEA-COMP:9613"/>
        <dbReference type="Rhea" id="RHEA-COMP:9622"/>
        <dbReference type="Rhea" id="RHEA-COMP:12669"/>
        <dbReference type="Rhea" id="RHEA-COMP:12674"/>
        <dbReference type="ChEBI" id="CHEBI:15378"/>
        <dbReference type="ChEBI" id="CHEBI:64720"/>
        <dbReference type="ChEBI" id="CHEBI:78442"/>
        <dbReference type="ChEBI" id="CHEBI:78494"/>
        <dbReference type="ChEBI" id="CHEBI:133042"/>
        <dbReference type="EC" id="2.3.2.29"/>
    </reaction>
</comment>